<dbReference type="InterPro" id="IPR018704">
    <property type="entry name" value="SecYEG/CpoB_TPR"/>
</dbReference>
<keyword evidence="2" id="KW-0812">Transmembrane</keyword>
<dbReference type="InterPro" id="IPR019734">
    <property type="entry name" value="TPR_rpt"/>
</dbReference>
<dbReference type="KEGG" id="sat:SYN_00893"/>
<dbReference type="STRING" id="56780.SYN_00893"/>
<evidence type="ECO:0000259" key="3">
    <source>
        <dbReference type="Pfam" id="PF09976"/>
    </source>
</evidence>
<sequence length="225" mass="26211">MTKKAILGEIEKPDYFQRFIANISQFYVLNKRKVLTIAAVVILVLMIVVGWFTYKYYNEKKAWEEYAEIEKTAVLQESAVNSDILIKKYRDLSSKFSGSQASQLSDYRLGNLYFKNNDIDSAIKSYEKFIANASDENEFKVLSYSSLAYCYESKKDYQKALKALQQAEKVEAGKYFGTFLYRDMGRLYEKMQNRSEALKFYRKALEQSIDPTVTLFIKRKIATLS</sequence>
<dbReference type="InParanoid" id="Q2LTT0"/>
<dbReference type="RefSeq" id="WP_011417516.1">
    <property type="nucleotide sequence ID" value="NC_007759.1"/>
</dbReference>
<keyword evidence="5" id="KW-1185">Reference proteome</keyword>
<protein>
    <submittedName>
        <fullName evidence="4">Membrane bound protein mediates protein-protein interactions</fullName>
    </submittedName>
</protein>
<evidence type="ECO:0000313" key="4">
    <source>
        <dbReference type="EMBL" id="ABC77494.1"/>
    </source>
</evidence>
<feature type="repeat" description="TPR" evidence="1">
    <location>
        <begin position="141"/>
        <end position="174"/>
    </location>
</feature>
<dbReference type="SUPFAM" id="SSF48452">
    <property type="entry name" value="TPR-like"/>
    <property type="match status" value="1"/>
</dbReference>
<dbReference type="SMART" id="SM00028">
    <property type="entry name" value="TPR"/>
    <property type="match status" value="3"/>
</dbReference>
<gene>
    <name evidence="4" type="ORF">SYN_00893</name>
</gene>
<keyword evidence="1" id="KW-0802">TPR repeat</keyword>
<feature type="repeat" description="TPR" evidence="1">
    <location>
        <begin position="103"/>
        <end position="136"/>
    </location>
</feature>
<dbReference type="PROSITE" id="PS50005">
    <property type="entry name" value="TPR"/>
    <property type="match status" value="3"/>
</dbReference>
<accession>Q2LTT0</accession>
<dbReference type="Proteomes" id="UP000001933">
    <property type="component" value="Chromosome"/>
</dbReference>
<dbReference type="HOGENOM" id="CLU_1229361_0_0_7"/>
<reference evidence="4 5" key="1">
    <citation type="journal article" date="2007" name="Proc. Natl. Acad. Sci. U.S.A.">
        <title>The genome of Syntrophus aciditrophicus: life at the thermodynamic limit of microbial growth.</title>
        <authorList>
            <person name="McInerney M.J."/>
            <person name="Rohlin L."/>
            <person name="Mouttaki H."/>
            <person name="Kim U."/>
            <person name="Krupp R.S."/>
            <person name="Rios-Hernandez L."/>
            <person name="Sieber J."/>
            <person name="Struchtemeyer C.G."/>
            <person name="Bhattacharyya A."/>
            <person name="Campbell J.W."/>
            <person name="Gunsalus R.P."/>
        </authorList>
    </citation>
    <scope>NUCLEOTIDE SEQUENCE [LARGE SCALE GENOMIC DNA]</scope>
    <source>
        <strain evidence="4 5">SB</strain>
    </source>
</reference>
<dbReference type="AlphaFoldDB" id="Q2LTT0"/>
<dbReference type="eggNOG" id="COG2976">
    <property type="taxonomic scope" value="Bacteria"/>
</dbReference>
<evidence type="ECO:0000256" key="2">
    <source>
        <dbReference type="SAM" id="Phobius"/>
    </source>
</evidence>
<dbReference type="Pfam" id="PF09976">
    <property type="entry name" value="TPR_21"/>
    <property type="match status" value="1"/>
</dbReference>
<feature type="transmembrane region" description="Helical" evidence="2">
    <location>
        <begin position="34"/>
        <end position="54"/>
    </location>
</feature>
<proteinExistence type="predicted"/>
<organism evidence="4 5">
    <name type="scientific">Syntrophus aciditrophicus (strain SB)</name>
    <dbReference type="NCBI Taxonomy" id="56780"/>
    <lineage>
        <taxon>Bacteria</taxon>
        <taxon>Pseudomonadati</taxon>
        <taxon>Thermodesulfobacteriota</taxon>
        <taxon>Syntrophia</taxon>
        <taxon>Syntrophales</taxon>
        <taxon>Syntrophaceae</taxon>
        <taxon>Syntrophus</taxon>
    </lineage>
</organism>
<dbReference type="OrthoDB" id="5418121at2"/>
<evidence type="ECO:0000256" key="1">
    <source>
        <dbReference type="PROSITE-ProRule" id="PRU00339"/>
    </source>
</evidence>
<dbReference type="InterPro" id="IPR011990">
    <property type="entry name" value="TPR-like_helical_dom_sf"/>
</dbReference>
<name>Q2LTT0_SYNAS</name>
<dbReference type="EMBL" id="CP000252">
    <property type="protein sequence ID" value="ABC77494.1"/>
    <property type="molecule type" value="Genomic_DNA"/>
</dbReference>
<keyword evidence="2" id="KW-0472">Membrane</keyword>
<feature type="domain" description="Ancillary SecYEG translocon subunit/Cell division coordinator CpoB TPR" evidence="3">
    <location>
        <begin position="36"/>
        <end position="222"/>
    </location>
</feature>
<evidence type="ECO:0000313" key="5">
    <source>
        <dbReference type="Proteomes" id="UP000001933"/>
    </source>
</evidence>
<dbReference type="Gene3D" id="1.25.40.10">
    <property type="entry name" value="Tetratricopeptide repeat domain"/>
    <property type="match status" value="1"/>
</dbReference>
<keyword evidence="2" id="KW-1133">Transmembrane helix</keyword>
<feature type="repeat" description="TPR" evidence="1">
    <location>
        <begin position="178"/>
        <end position="211"/>
    </location>
</feature>